<feature type="compositionally biased region" description="Basic and acidic residues" evidence="1">
    <location>
        <begin position="299"/>
        <end position="321"/>
    </location>
</feature>
<dbReference type="AlphaFoldDB" id="F8NZ46"/>
<evidence type="ECO:0000313" key="2">
    <source>
        <dbReference type="EMBL" id="EGO23866.1"/>
    </source>
</evidence>
<evidence type="ECO:0000256" key="1">
    <source>
        <dbReference type="SAM" id="MobiDB-lite"/>
    </source>
</evidence>
<feature type="compositionally biased region" description="Basic and acidic residues" evidence="1">
    <location>
        <begin position="354"/>
        <end position="365"/>
    </location>
</feature>
<dbReference type="GeneID" id="18819734"/>
<dbReference type="OrthoDB" id="2013972at2759"/>
<gene>
    <name evidence="2" type="ORF">SERLADRAFT_470276</name>
</gene>
<proteinExistence type="predicted"/>
<dbReference type="Proteomes" id="UP000008064">
    <property type="component" value="Unassembled WGS sequence"/>
</dbReference>
<sequence>MHAQRFVNLAPLSLLANTVGTWFKDVRTHPPIVFTFPPPGDGSSQQGGVNEGITFSENLFYSRNPGPPTKTISLQGLLQGVSPYASLDVTRFTAFSPSWRATFNHTANQDMVHLNAYAKDYDACDETNIQPPGSPTSVHTASSLFSTPPSLGSFKSRLPNAMLEVDLRSLNLHLMMRVKEILACAEAMWEWIVDYQEHLRSGSVTSQRAQGLGATGGDGVSKTDTGGQDPIKAAIAGMTRSDFDDLLIQFEMDMRNHMALGSVLEDRFKWSAVPGPIPQERQNFDAACKKWADSECQLQDRGHKDRNQTQNRQREQEHVSQDYKSPSVAVDVAVAASTSTLPVVPDLAQAPTPDTRDTIRDKDHPSFSPTSPLQNQSQSDRLKSNSTPHPSTRLSRSMRVFVAWKA</sequence>
<reference evidence="2" key="1">
    <citation type="submission" date="2011-04" db="EMBL/GenBank/DDBJ databases">
        <title>Evolution of plant cell wall degrading machinery underlies the functional diversity of forest fungi.</title>
        <authorList>
            <consortium name="US DOE Joint Genome Institute (JGI-PGF)"/>
            <person name="Eastwood D.C."/>
            <person name="Floudas D."/>
            <person name="Binder M."/>
            <person name="Majcherczyk A."/>
            <person name="Schneider P."/>
            <person name="Aerts A."/>
            <person name="Asiegbu F.O."/>
            <person name="Baker S.E."/>
            <person name="Barry K."/>
            <person name="Bendiksby M."/>
            <person name="Blumentritt M."/>
            <person name="Coutinho P.M."/>
            <person name="Cullen D."/>
            <person name="Cullen D."/>
            <person name="Gathman A."/>
            <person name="Goodell B."/>
            <person name="Henrissat B."/>
            <person name="Ihrmark K."/>
            <person name="Kauserud H."/>
            <person name="Kohler A."/>
            <person name="LaButti K."/>
            <person name="Lapidus A."/>
            <person name="Lavin J.L."/>
            <person name="Lee Y.-H."/>
            <person name="Lindquist E."/>
            <person name="Lilly W."/>
            <person name="Lucas S."/>
            <person name="Morin E."/>
            <person name="Murat C."/>
            <person name="Oguiza J.A."/>
            <person name="Park J."/>
            <person name="Pisabarro A.G."/>
            <person name="Riley R."/>
            <person name="Rosling A."/>
            <person name="Salamov A."/>
            <person name="Schmidt O."/>
            <person name="Schmutz J."/>
            <person name="Skrede I."/>
            <person name="Stenlid J."/>
            <person name="Wiebenga A."/>
            <person name="Xie X."/>
            <person name="Kues U."/>
            <person name="Hibbett D.S."/>
            <person name="Hoffmeister D."/>
            <person name="Hogberg N."/>
            <person name="Martin F."/>
            <person name="Grigoriev I.V."/>
            <person name="Watkinson S.C."/>
        </authorList>
    </citation>
    <scope>NUCLEOTIDE SEQUENCE</scope>
    <source>
        <strain evidence="2">S7.9</strain>
    </source>
</reference>
<dbReference type="KEGG" id="sla:SERLADRAFT_470276"/>
<dbReference type="HOGENOM" id="CLU_678196_0_0_1"/>
<feature type="region of interest" description="Disordered" evidence="1">
    <location>
        <begin position="344"/>
        <end position="398"/>
    </location>
</feature>
<feature type="region of interest" description="Disordered" evidence="1">
    <location>
        <begin position="299"/>
        <end position="325"/>
    </location>
</feature>
<name>F8NZ46_SERL9</name>
<organism>
    <name type="scientific">Serpula lacrymans var. lacrymans (strain S7.9)</name>
    <name type="common">Dry rot fungus</name>
    <dbReference type="NCBI Taxonomy" id="578457"/>
    <lineage>
        <taxon>Eukaryota</taxon>
        <taxon>Fungi</taxon>
        <taxon>Dikarya</taxon>
        <taxon>Basidiomycota</taxon>
        <taxon>Agaricomycotina</taxon>
        <taxon>Agaricomycetes</taxon>
        <taxon>Agaricomycetidae</taxon>
        <taxon>Boletales</taxon>
        <taxon>Coniophorineae</taxon>
        <taxon>Serpulaceae</taxon>
        <taxon>Serpula</taxon>
    </lineage>
</organism>
<dbReference type="EMBL" id="GL945435">
    <property type="protein sequence ID" value="EGO23866.1"/>
    <property type="molecule type" value="Genomic_DNA"/>
</dbReference>
<protein>
    <submittedName>
        <fullName evidence="2">Uncharacterized protein</fullName>
    </submittedName>
</protein>
<feature type="compositionally biased region" description="Polar residues" evidence="1">
    <location>
        <begin position="367"/>
        <end position="395"/>
    </location>
</feature>
<dbReference type="RefSeq" id="XP_007319628.1">
    <property type="nucleotide sequence ID" value="XM_007319566.1"/>
</dbReference>
<accession>F8NZ46</accession>